<accession>A0ACB7WNB7</accession>
<gene>
    <name evidence="1" type="ORF">IHE45_02G000100</name>
</gene>
<comment type="caution">
    <text evidence="1">The sequence shown here is derived from an EMBL/GenBank/DDBJ whole genome shotgun (WGS) entry which is preliminary data.</text>
</comment>
<name>A0ACB7WNB7_DIOAL</name>
<evidence type="ECO:0000313" key="2">
    <source>
        <dbReference type="Proteomes" id="UP000827976"/>
    </source>
</evidence>
<keyword evidence="2" id="KW-1185">Reference proteome</keyword>
<sequence>MPFFSIPLAASFLSVCQLVTKRTKKKRVLGRPLRVQEVPPTRSIQIDVANHLLSEFKWIQALVGFEKTIQHLDEYLIEIGSEGIAKHKVRKFRGEEMPLHLSNKKGDLRFKLLAKMHLHRQSQLLK</sequence>
<organism evidence="1 2">
    <name type="scientific">Dioscorea alata</name>
    <name type="common">Purple yam</name>
    <dbReference type="NCBI Taxonomy" id="55571"/>
    <lineage>
        <taxon>Eukaryota</taxon>
        <taxon>Viridiplantae</taxon>
        <taxon>Streptophyta</taxon>
        <taxon>Embryophyta</taxon>
        <taxon>Tracheophyta</taxon>
        <taxon>Spermatophyta</taxon>
        <taxon>Magnoliopsida</taxon>
        <taxon>Liliopsida</taxon>
        <taxon>Dioscoreales</taxon>
        <taxon>Dioscoreaceae</taxon>
        <taxon>Dioscorea</taxon>
    </lineage>
</organism>
<dbReference type="EMBL" id="CM037012">
    <property type="protein sequence ID" value="KAH7689695.1"/>
    <property type="molecule type" value="Genomic_DNA"/>
</dbReference>
<evidence type="ECO:0000313" key="1">
    <source>
        <dbReference type="EMBL" id="KAH7689695.1"/>
    </source>
</evidence>
<protein>
    <submittedName>
        <fullName evidence="1">HSP40/DnaJ peptide-binding protein</fullName>
    </submittedName>
</protein>
<reference evidence="2" key="1">
    <citation type="journal article" date="2022" name="Nat. Commun.">
        <title>Chromosome evolution and the genetic basis of agronomically important traits in greater yam.</title>
        <authorList>
            <person name="Bredeson J.V."/>
            <person name="Lyons J.B."/>
            <person name="Oniyinde I.O."/>
            <person name="Okereke N.R."/>
            <person name="Kolade O."/>
            <person name="Nnabue I."/>
            <person name="Nwadili C.O."/>
            <person name="Hribova E."/>
            <person name="Parker M."/>
            <person name="Nwogha J."/>
            <person name="Shu S."/>
            <person name="Carlson J."/>
            <person name="Kariba R."/>
            <person name="Muthemba S."/>
            <person name="Knop K."/>
            <person name="Barton G.J."/>
            <person name="Sherwood A.V."/>
            <person name="Lopez-Montes A."/>
            <person name="Asiedu R."/>
            <person name="Jamnadass R."/>
            <person name="Muchugi A."/>
            <person name="Goodstein D."/>
            <person name="Egesi C.N."/>
            <person name="Featherston J."/>
            <person name="Asfaw A."/>
            <person name="Simpson G.G."/>
            <person name="Dolezel J."/>
            <person name="Hendre P.S."/>
            <person name="Van Deynze A."/>
            <person name="Kumar P.L."/>
            <person name="Obidiegwu J.E."/>
            <person name="Bhattacharjee R."/>
            <person name="Rokhsar D.S."/>
        </authorList>
    </citation>
    <scope>NUCLEOTIDE SEQUENCE [LARGE SCALE GENOMIC DNA]</scope>
    <source>
        <strain evidence="2">cv. TDa95/00328</strain>
    </source>
</reference>
<proteinExistence type="predicted"/>
<dbReference type="Proteomes" id="UP000827976">
    <property type="component" value="Chromosome 2"/>
</dbReference>